<dbReference type="Proteomes" id="UP000070412">
    <property type="component" value="Unassembled WGS sequence"/>
</dbReference>
<feature type="region of interest" description="Disordered" evidence="14">
    <location>
        <begin position="1"/>
        <end position="29"/>
    </location>
</feature>
<dbReference type="AlphaFoldDB" id="A0A834VCQ6"/>
<evidence type="ECO:0000256" key="12">
    <source>
        <dbReference type="ARBA" id="ARBA00023160"/>
    </source>
</evidence>
<evidence type="ECO:0000256" key="2">
    <source>
        <dbReference type="ARBA" id="ARBA00009295"/>
    </source>
</evidence>
<dbReference type="PANTHER" id="PTHR11351:SF31">
    <property type="entry name" value="DESATURASE 1, ISOFORM A-RELATED"/>
    <property type="match status" value="1"/>
</dbReference>
<dbReference type="InterPro" id="IPR005804">
    <property type="entry name" value="FA_desaturase_dom"/>
</dbReference>
<feature type="transmembrane region" description="Helical" evidence="15">
    <location>
        <begin position="73"/>
        <end position="94"/>
    </location>
</feature>
<evidence type="ECO:0000256" key="3">
    <source>
        <dbReference type="ARBA" id="ARBA00022516"/>
    </source>
</evidence>
<protein>
    <submittedName>
        <fullName evidence="17">Acyl-CoA desaturase</fullName>
    </submittedName>
</protein>
<organism evidence="17">
    <name type="scientific">Sarcoptes scabiei</name>
    <name type="common">Itch mite</name>
    <name type="synonym">Acarus scabiei</name>
    <dbReference type="NCBI Taxonomy" id="52283"/>
    <lineage>
        <taxon>Eukaryota</taxon>
        <taxon>Metazoa</taxon>
        <taxon>Ecdysozoa</taxon>
        <taxon>Arthropoda</taxon>
        <taxon>Chelicerata</taxon>
        <taxon>Arachnida</taxon>
        <taxon>Acari</taxon>
        <taxon>Acariformes</taxon>
        <taxon>Sarcoptiformes</taxon>
        <taxon>Astigmata</taxon>
        <taxon>Psoroptidia</taxon>
        <taxon>Sarcoptoidea</taxon>
        <taxon>Sarcoptidae</taxon>
        <taxon>Sarcoptinae</taxon>
        <taxon>Sarcoptes</taxon>
    </lineage>
</organism>
<keyword evidence="9" id="KW-0408">Iron</keyword>
<keyword evidence="7 15" id="KW-1133">Transmembrane helix</keyword>
<evidence type="ECO:0000313" key="18">
    <source>
        <dbReference type="EnsemblMetazoa" id="KAF7490529.1"/>
    </source>
</evidence>
<dbReference type="GO" id="GO:0004768">
    <property type="term" value="F:stearoyl-CoA 9-desaturase activity"/>
    <property type="evidence" value="ECO:0007669"/>
    <property type="project" value="TreeGrafter"/>
</dbReference>
<keyword evidence="19" id="KW-1185">Reference proteome</keyword>
<dbReference type="InterPro" id="IPR001522">
    <property type="entry name" value="FADS-1_CS"/>
</dbReference>
<comment type="domain">
    <text evidence="13">The histidine box domains are involved in binding the catalytic metal ions.</text>
</comment>
<gene>
    <name evidence="17" type="ORF">SSS_1128</name>
</gene>
<keyword evidence="8 13" id="KW-0560">Oxidoreductase</keyword>
<evidence type="ECO:0000256" key="7">
    <source>
        <dbReference type="ARBA" id="ARBA00022989"/>
    </source>
</evidence>
<evidence type="ECO:0000256" key="5">
    <source>
        <dbReference type="ARBA" id="ARBA00022723"/>
    </source>
</evidence>
<dbReference type="PROSITE" id="PS00476">
    <property type="entry name" value="FATTY_ACID_DESATUR_1"/>
    <property type="match status" value="1"/>
</dbReference>
<dbReference type="EMBL" id="WVUK01000062">
    <property type="protein sequence ID" value="KAF7490529.1"/>
    <property type="molecule type" value="Genomic_DNA"/>
</dbReference>
<reference evidence="18" key="3">
    <citation type="submission" date="2022-06" db="UniProtKB">
        <authorList>
            <consortium name="EnsemblMetazoa"/>
        </authorList>
    </citation>
    <scope>IDENTIFICATION</scope>
</reference>
<reference evidence="19" key="1">
    <citation type="journal article" date="2020" name="PLoS Negl. Trop. Dis.">
        <title>High-quality nuclear genome for Sarcoptes scabiei-A critical resource for a neglected parasite.</title>
        <authorList>
            <person name="Korhonen P.K."/>
            <person name="Gasser R.B."/>
            <person name="Ma G."/>
            <person name="Wang T."/>
            <person name="Stroehlein A.J."/>
            <person name="Young N.D."/>
            <person name="Ang C.S."/>
            <person name="Fernando D.D."/>
            <person name="Lu H.C."/>
            <person name="Taylor S."/>
            <person name="Reynolds S.L."/>
            <person name="Mofiz E."/>
            <person name="Najaraj S.H."/>
            <person name="Gowda H."/>
            <person name="Madugundu A."/>
            <person name="Renuse S."/>
            <person name="Holt D."/>
            <person name="Pandey A."/>
            <person name="Papenfuss A.T."/>
            <person name="Fischer K."/>
        </authorList>
    </citation>
    <scope>NUCLEOTIDE SEQUENCE [LARGE SCALE GENOMIC DNA]</scope>
</reference>
<dbReference type="PANTHER" id="PTHR11351">
    <property type="entry name" value="ACYL-COA DESATURASE"/>
    <property type="match status" value="1"/>
</dbReference>
<dbReference type="Pfam" id="PF00487">
    <property type="entry name" value="FA_desaturase"/>
    <property type="match status" value="1"/>
</dbReference>
<evidence type="ECO:0000256" key="8">
    <source>
        <dbReference type="ARBA" id="ARBA00023002"/>
    </source>
</evidence>
<evidence type="ECO:0000256" key="1">
    <source>
        <dbReference type="ARBA" id="ARBA00004141"/>
    </source>
</evidence>
<dbReference type="GO" id="GO:0006636">
    <property type="term" value="P:unsaturated fatty acid biosynthetic process"/>
    <property type="evidence" value="ECO:0007669"/>
    <property type="project" value="TreeGrafter"/>
</dbReference>
<feature type="domain" description="Fatty acid desaturase" evidence="16">
    <location>
        <begin position="68"/>
        <end position="275"/>
    </location>
</feature>
<feature type="transmembrane region" description="Helical" evidence="15">
    <location>
        <begin position="214"/>
        <end position="234"/>
    </location>
</feature>
<evidence type="ECO:0000256" key="13">
    <source>
        <dbReference type="RuleBase" id="RU000581"/>
    </source>
</evidence>
<dbReference type="CDD" id="cd03505">
    <property type="entry name" value="Delta9-FADS-like"/>
    <property type="match status" value="1"/>
</dbReference>
<comment type="similarity">
    <text evidence="2 13">Belongs to the fatty acid desaturase type 1 family.</text>
</comment>
<keyword evidence="10" id="KW-0443">Lipid metabolism</keyword>
<dbReference type="PRINTS" id="PR00075">
    <property type="entry name" value="FACDDSATRASE"/>
</dbReference>
<dbReference type="GO" id="GO:0005506">
    <property type="term" value="F:iron ion binding"/>
    <property type="evidence" value="ECO:0007669"/>
    <property type="project" value="TreeGrafter"/>
</dbReference>
<evidence type="ECO:0000313" key="17">
    <source>
        <dbReference type="EMBL" id="KAF7490529.1"/>
    </source>
</evidence>
<proteinExistence type="inferred from homology"/>
<name>A0A834VCQ6_SARSC</name>
<accession>A0A834VCQ6</accession>
<evidence type="ECO:0000256" key="4">
    <source>
        <dbReference type="ARBA" id="ARBA00022692"/>
    </source>
</evidence>
<evidence type="ECO:0000256" key="10">
    <source>
        <dbReference type="ARBA" id="ARBA00023098"/>
    </source>
</evidence>
<dbReference type="OrthoDB" id="9988030at2759"/>
<feature type="transmembrane region" description="Helical" evidence="15">
    <location>
        <begin position="46"/>
        <end position="67"/>
    </location>
</feature>
<dbReference type="EnsemblMetazoa" id="SSS_1128s_mrna">
    <property type="protein sequence ID" value="KAF7490529.1"/>
    <property type="gene ID" value="SSS_1128"/>
</dbReference>
<sequence>MPPFLKNDTNEFADDDLSESKPSLTEEKESIEERQPYRVQIVWRNVILMSIIHLYALYGLYLCFTAAKWQTLVAAFILYILSGLGITAGSHRLWSHRAYKARLPLRIFLAFLQTMAFQNHIYEWARDHRVHHKYSETDADPHNSNRGFFFAHVGWLLCRKHPDVIKKGSLINLDDLLRDPIVALQRKYYLPLVVLICFIIPTLLPTLWGETLWNAFFICAAFRYVWTLNMTWLVNSAAHFWGRHPYDNTIKPAENLFTVYGAVGEGFHNYHHVFPWDYRASELGFRFNLTTIFIDLMAALGQAYDLKQVSTEMVISRKHRTGDIYQYGNYGRYNPIHSKTS</sequence>
<keyword evidence="12 13" id="KW-0275">Fatty acid biosynthesis</keyword>
<keyword evidence="11 15" id="KW-0472">Membrane</keyword>
<comment type="subcellular location">
    <subcellularLocation>
        <location evidence="1">Membrane</location>
        <topology evidence="1">Multi-pass membrane protein</topology>
    </subcellularLocation>
</comment>
<keyword evidence="4 13" id="KW-0812">Transmembrane</keyword>
<keyword evidence="5" id="KW-0479">Metal-binding</keyword>
<dbReference type="InterPro" id="IPR015876">
    <property type="entry name" value="Acyl-CoA_DS"/>
</dbReference>
<evidence type="ECO:0000256" key="11">
    <source>
        <dbReference type="ARBA" id="ARBA00023136"/>
    </source>
</evidence>
<evidence type="ECO:0000256" key="14">
    <source>
        <dbReference type="SAM" id="MobiDB-lite"/>
    </source>
</evidence>
<keyword evidence="3 13" id="KW-0444">Lipid biosynthesis</keyword>
<feature type="transmembrane region" description="Helical" evidence="15">
    <location>
        <begin position="188"/>
        <end position="208"/>
    </location>
</feature>
<evidence type="ECO:0000259" key="16">
    <source>
        <dbReference type="Pfam" id="PF00487"/>
    </source>
</evidence>
<evidence type="ECO:0000256" key="6">
    <source>
        <dbReference type="ARBA" id="ARBA00022832"/>
    </source>
</evidence>
<comment type="cofactor">
    <cofactor evidence="13">
        <name>Fe(2+)</name>
        <dbReference type="ChEBI" id="CHEBI:29033"/>
    </cofactor>
</comment>
<evidence type="ECO:0000256" key="9">
    <source>
        <dbReference type="ARBA" id="ARBA00023004"/>
    </source>
</evidence>
<evidence type="ECO:0000256" key="15">
    <source>
        <dbReference type="SAM" id="Phobius"/>
    </source>
</evidence>
<keyword evidence="6" id="KW-0276">Fatty acid metabolism</keyword>
<dbReference type="GO" id="GO:0005789">
    <property type="term" value="C:endoplasmic reticulum membrane"/>
    <property type="evidence" value="ECO:0007669"/>
    <property type="project" value="TreeGrafter"/>
</dbReference>
<evidence type="ECO:0000313" key="19">
    <source>
        <dbReference type="Proteomes" id="UP000070412"/>
    </source>
</evidence>
<reference evidence="17" key="2">
    <citation type="submission" date="2020-01" db="EMBL/GenBank/DDBJ databases">
        <authorList>
            <person name="Korhonen P.K.K."/>
            <person name="Guangxu M.G."/>
            <person name="Wang T.W."/>
            <person name="Stroehlein A.J.S."/>
            <person name="Young N.D."/>
            <person name="Ang C.-S.A."/>
            <person name="Fernando D.W.F."/>
            <person name="Lu H.L."/>
            <person name="Taylor S.T."/>
            <person name="Ehtesham M.E.M."/>
            <person name="Najaraj S.H.N."/>
            <person name="Harsha G.H.G."/>
            <person name="Madugundu A.M."/>
            <person name="Renuse S.R."/>
            <person name="Holt D.H."/>
            <person name="Pandey A.P."/>
            <person name="Papenfuss A.P."/>
            <person name="Gasser R.B.G."/>
            <person name="Fischer K.F."/>
        </authorList>
    </citation>
    <scope>NUCLEOTIDE SEQUENCE</scope>
    <source>
        <strain evidence="17">SSS_KF_BRIS2020</strain>
    </source>
</reference>